<dbReference type="Pfam" id="PF10979">
    <property type="entry name" value="DUF2786"/>
    <property type="match status" value="1"/>
</dbReference>
<feature type="domain" description="DUF2786" evidence="1">
    <location>
        <begin position="227"/>
        <end position="265"/>
    </location>
</feature>
<comment type="caution">
    <text evidence="3">The sequence shown here is derived from an EMBL/GenBank/DDBJ whole genome shotgun (WGS) entry which is preliminary data.</text>
</comment>
<dbReference type="Pfam" id="PF23771">
    <property type="entry name" value="DUF7168"/>
    <property type="match status" value="1"/>
</dbReference>
<evidence type="ECO:0008006" key="5">
    <source>
        <dbReference type="Google" id="ProtNLM"/>
    </source>
</evidence>
<accession>A0A9W6W6F2</accession>
<keyword evidence="4" id="KW-1185">Reference proteome</keyword>
<name>A0A9W6W6F2_9ACTN</name>
<dbReference type="AlphaFoldDB" id="A0A9W6W6F2"/>
<dbReference type="InterPro" id="IPR024498">
    <property type="entry name" value="DUF2786"/>
</dbReference>
<dbReference type="EMBL" id="BSTX01000006">
    <property type="protein sequence ID" value="GLZ81472.1"/>
    <property type="molecule type" value="Genomic_DNA"/>
</dbReference>
<reference evidence="3" key="1">
    <citation type="submission" date="2023-03" db="EMBL/GenBank/DDBJ databases">
        <title>Actinorhabdospora filicis NBRC 111898.</title>
        <authorList>
            <person name="Ichikawa N."/>
            <person name="Sato H."/>
            <person name="Tonouchi N."/>
        </authorList>
    </citation>
    <scope>NUCLEOTIDE SEQUENCE</scope>
    <source>
        <strain evidence="3">NBRC 111898</strain>
    </source>
</reference>
<dbReference type="Proteomes" id="UP001165079">
    <property type="component" value="Unassembled WGS sequence"/>
</dbReference>
<gene>
    <name evidence="3" type="ORF">Afil01_62790</name>
</gene>
<sequence>MRGLGGSASSRVGGFGAACGLANPTSVTHPGGPTSPSGIIAFEPTGGHEVSENLVTAAAHRVLAATDRDLDLALDLGASTLAASEASWPGVGRQLLAHAESELGRLWDAGWRPADLARVARRELAAVHVALAVDLIAAEGRRHAPAVLDRRWLGELRELSADVWWDGDDAYLPGFAAAHRLDRFAIATAVLELLRVWGLLPVITPVGAAPGGAPRRASEPVTGDSPMLARIRALLAKAESTDFPQEAEALTGKAQELMARHSIDEARLAAGHASPDAPAALRIGVDAPYDGPKTMLLDAVADANRCRAVWSKEFGFCTVIGFDADLDAVDLLYTSLLVQATAAMSRAGDAHHRHGAARTKSFRHSFLVAYATRIRERLSAATESAVEEAVAETADSDLLPVLAAREEKVDKAVDAMFGRLRSQRVRVRDGHGWAAGREAADRAALRGSAGAVRG</sequence>
<proteinExistence type="predicted"/>
<organism evidence="3 4">
    <name type="scientific">Actinorhabdospora filicis</name>
    <dbReference type="NCBI Taxonomy" id="1785913"/>
    <lineage>
        <taxon>Bacteria</taxon>
        <taxon>Bacillati</taxon>
        <taxon>Actinomycetota</taxon>
        <taxon>Actinomycetes</taxon>
        <taxon>Micromonosporales</taxon>
        <taxon>Micromonosporaceae</taxon>
        <taxon>Actinorhabdospora</taxon>
    </lineage>
</organism>
<dbReference type="InterPro" id="IPR055592">
    <property type="entry name" value="DUF7168"/>
</dbReference>
<evidence type="ECO:0000259" key="2">
    <source>
        <dbReference type="Pfam" id="PF23771"/>
    </source>
</evidence>
<protein>
    <recommendedName>
        <fullName evidence="5">DUF2786 domain-containing protein</fullName>
    </recommendedName>
</protein>
<evidence type="ECO:0000313" key="3">
    <source>
        <dbReference type="EMBL" id="GLZ81472.1"/>
    </source>
</evidence>
<evidence type="ECO:0000313" key="4">
    <source>
        <dbReference type="Proteomes" id="UP001165079"/>
    </source>
</evidence>
<evidence type="ECO:0000259" key="1">
    <source>
        <dbReference type="Pfam" id="PF10979"/>
    </source>
</evidence>
<feature type="domain" description="DUF7168" evidence="2">
    <location>
        <begin position="294"/>
        <end position="406"/>
    </location>
</feature>